<dbReference type="InterPro" id="IPR000700">
    <property type="entry name" value="PAS-assoc_C"/>
</dbReference>
<dbReference type="InterPro" id="IPR052155">
    <property type="entry name" value="Biofilm_reg_signaling"/>
</dbReference>
<keyword evidence="2" id="KW-0175">Coiled coil</keyword>
<dbReference type="SMART" id="SM00052">
    <property type="entry name" value="EAL"/>
    <property type="match status" value="1"/>
</dbReference>
<dbReference type="SMART" id="SM00091">
    <property type="entry name" value="PAS"/>
    <property type="match status" value="3"/>
</dbReference>
<dbReference type="Proteomes" id="UP000202440">
    <property type="component" value="Chromosome"/>
</dbReference>
<dbReference type="SMART" id="SM00267">
    <property type="entry name" value="GGDEF"/>
    <property type="match status" value="1"/>
</dbReference>
<reference evidence="7 8" key="1">
    <citation type="submission" date="2017-07" db="EMBL/GenBank/DDBJ databases">
        <title>Annotated genome sequence of Bacterioplanes sanyensis isolated from Red Sea.</title>
        <authorList>
            <person name="Rehman Z.U."/>
        </authorList>
    </citation>
    <scope>NUCLEOTIDE SEQUENCE [LARGE SCALE GENOMIC DNA]</scope>
    <source>
        <strain evidence="7 8">NV9</strain>
    </source>
</reference>
<dbReference type="Pfam" id="PF08448">
    <property type="entry name" value="PAS_4"/>
    <property type="match status" value="1"/>
</dbReference>
<dbReference type="PROSITE" id="PS50113">
    <property type="entry name" value="PAC"/>
    <property type="match status" value="1"/>
</dbReference>
<keyword evidence="8" id="KW-1185">Reference proteome</keyword>
<evidence type="ECO:0000259" key="5">
    <source>
        <dbReference type="PROSITE" id="PS50883"/>
    </source>
</evidence>
<dbReference type="NCBIfam" id="TIGR00229">
    <property type="entry name" value="sensory_box"/>
    <property type="match status" value="1"/>
</dbReference>
<organism evidence="7 8">
    <name type="scientific">Bacterioplanes sanyensis</name>
    <dbReference type="NCBI Taxonomy" id="1249553"/>
    <lineage>
        <taxon>Bacteria</taxon>
        <taxon>Pseudomonadati</taxon>
        <taxon>Pseudomonadota</taxon>
        <taxon>Gammaproteobacteria</taxon>
        <taxon>Oceanospirillales</taxon>
        <taxon>Oceanospirillaceae</taxon>
        <taxon>Bacterioplanes</taxon>
    </lineage>
</organism>
<dbReference type="FunFam" id="3.30.70.270:FF:000001">
    <property type="entry name" value="Diguanylate cyclase domain protein"/>
    <property type="match status" value="1"/>
</dbReference>
<dbReference type="GO" id="GO:0003824">
    <property type="term" value="F:catalytic activity"/>
    <property type="evidence" value="ECO:0007669"/>
    <property type="project" value="UniProtKB-ARBA"/>
</dbReference>
<dbReference type="InterPro" id="IPR043128">
    <property type="entry name" value="Rev_trsase/Diguanyl_cyclase"/>
</dbReference>
<evidence type="ECO:0000259" key="3">
    <source>
        <dbReference type="PROSITE" id="PS50112"/>
    </source>
</evidence>
<dbReference type="SUPFAM" id="SSF141868">
    <property type="entry name" value="EAL domain-like"/>
    <property type="match status" value="1"/>
</dbReference>
<feature type="domain" description="PAC" evidence="4">
    <location>
        <begin position="395"/>
        <end position="447"/>
    </location>
</feature>
<gene>
    <name evidence="7" type="ORF">CHH28_15715</name>
</gene>
<dbReference type="InterPro" id="IPR000014">
    <property type="entry name" value="PAS"/>
</dbReference>
<evidence type="ECO:0000259" key="4">
    <source>
        <dbReference type="PROSITE" id="PS50113"/>
    </source>
</evidence>
<dbReference type="InterPro" id="IPR001633">
    <property type="entry name" value="EAL_dom"/>
</dbReference>
<dbReference type="InterPro" id="IPR035919">
    <property type="entry name" value="EAL_sf"/>
</dbReference>
<dbReference type="CDD" id="cd01949">
    <property type="entry name" value="GGDEF"/>
    <property type="match status" value="1"/>
</dbReference>
<dbReference type="SMART" id="SM00086">
    <property type="entry name" value="PAC"/>
    <property type="match status" value="1"/>
</dbReference>
<dbReference type="Pfam" id="PF13426">
    <property type="entry name" value="PAS_9"/>
    <property type="match status" value="2"/>
</dbReference>
<comment type="cofactor">
    <cofactor evidence="1">
        <name>Mg(2+)</name>
        <dbReference type="ChEBI" id="CHEBI:18420"/>
    </cofactor>
</comment>
<feature type="domain" description="EAL" evidence="5">
    <location>
        <begin position="620"/>
        <end position="874"/>
    </location>
</feature>
<dbReference type="SUPFAM" id="SSF55785">
    <property type="entry name" value="PYP-like sensor domain (PAS domain)"/>
    <property type="match status" value="3"/>
</dbReference>
<dbReference type="InterPro" id="IPR000160">
    <property type="entry name" value="GGDEF_dom"/>
</dbReference>
<dbReference type="PROSITE" id="PS50112">
    <property type="entry name" value="PAS"/>
    <property type="match status" value="1"/>
</dbReference>
<dbReference type="PROSITE" id="PS50883">
    <property type="entry name" value="EAL"/>
    <property type="match status" value="1"/>
</dbReference>
<evidence type="ECO:0000313" key="8">
    <source>
        <dbReference type="Proteomes" id="UP000202440"/>
    </source>
</evidence>
<dbReference type="RefSeq" id="WP_094061205.1">
    <property type="nucleotide sequence ID" value="NZ_CP022530.1"/>
</dbReference>
<evidence type="ECO:0008006" key="9">
    <source>
        <dbReference type="Google" id="ProtNLM"/>
    </source>
</evidence>
<proteinExistence type="predicted"/>
<dbReference type="KEGG" id="bsan:CHH28_15715"/>
<dbReference type="InterPro" id="IPR001610">
    <property type="entry name" value="PAC"/>
</dbReference>
<evidence type="ECO:0000256" key="1">
    <source>
        <dbReference type="ARBA" id="ARBA00001946"/>
    </source>
</evidence>
<accession>A0A222FNR5</accession>
<feature type="domain" description="GGDEF" evidence="6">
    <location>
        <begin position="479"/>
        <end position="611"/>
    </location>
</feature>
<dbReference type="CDD" id="cd00130">
    <property type="entry name" value="PAS"/>
    <property type="match status" value="2"/>
</dbReference>
<dbReference type="Gene3D" id="3.30.450.20">
    <property type="entry name" value="PAS domain"/>
    <property type="match status" value="3"/>
</dbReference>
<dbReference type="InterPro" id="IPR013656">
    <property type="entry name" value="PAS_4"/>
</dbReference>
<dbReference type="SUPFAM" id="SSF55073">
    <property type="entry name" value="Nucleotide cyclase"/>
    <property type="match status" value="1"/>
</dbReference>
<dbReference type="PANTHER" id="PTHR44757:SF2">
    <property type="entry name" value="BIOFILM ARCHITECTURE MAINTENANCE PROTEIN MBAA"/>
    <property type="match status" value="1"/>
</dbReference>
<dbReference type="Pfam" id="PF00990">
    <property type="entry name" value="GGDEF"/>
    <property type="match status" value="1"/>
</dbReference>
<dbReference type="AlphaFoldDB" id="A0A222FNR5"/>
<dbReference type="InterPro" id="IPR029787">
    <property type="entry name" value="Nucleotide_cyclase"/>
</dbReference>
<evidence type="ECO:0000259" key="6">
    <source>
        <dbReference type="PROSITE" id="PS50887"/>
    </source>
</evidence>
<dbReference type="PROSITE" id="PS50887">
    <property type="entry name" value="GGDEF"/>
    <property type="match status" value="1"/>
</dbReference>
<dbReference type="Pfam" id="PF00563">
    <property type="entry name" value="EAL"/>
    <property type="match status" value="1"/>
</dbReference>
<name>A0A222FNR5_9GAMM</name>
<evidence type="ECO:0000256" key="2">
    <source>
        <dbReference type="SAM" id="Coils"/>
    </source>
</evidence>
<dbReference type="OrthoDB" id="6168558at2"/>
<dbReference type="PANTHER" id="PTHR44757">
    <property type="entry name" value="DIGUANYLATE CYCLASE DGCP"/>
    <property type="match status" value="1"/>
</dbReference>
<sequence length="876" mass="98611">MTMPPLLAISTSLSGTAMTAREQRNDDVSNAMTHNNPRLEQLRQKAMQALSESHSAEQIVLLQDLQIYQAELELQNQELAESQQRLALQRRHFQLLYDLVPLPIVTIDSNGIIQDSNHASCQLLQHQGALRGKSLYRFFTQEDSHWLYQTLLLRSDEVVTSPALQMRQLSRMLIMSVIHTAQIPNDEGGFIVVLEDQTEEIRARHSRRMLDAFVDHGLALVTCLTPSGNIEHLSSHLRELLDVDDNYLGKDVNQIFPDNVCDVLLQQLQKVIASQQTSSFTVAINNGAQRHFSGRALPPDPATGCVSIFLYDVTDQYESDEQLRLAMRVFSEGHEGIIVTNADQHIMMVNRAFEAITGYCFEEVQGCTPAILSSGLQSQEFYQQLWQQLNQTGSWAGEITNRRKDGSLYPQWLQISSVVTSGGDISHYIAVFSDISERKRKEEQIRQLAFYDPLTGCANRNLLEDRIIHAITSSQRHQRVFAVLFIDLDHFKDINDIYGHDIGDVVLKQAAQRIRAEVRESDTVCRFGGDEFVVLMPEMSDYDAHIKAKDILGRLSLPLNFPSYQLKPSASIGITSYPKDGSTYAELMRKADIAMYQAKHSGRETTAVFDEQLALQYERSVMVDTGLRQALQDDEVYVAYQPQIDLRDGSVVGVEALVRWHSAKLGRITPSEFIPIAERSQVIESIGLFVLNTALRDIGRLNRRLNQQLHLSVNVSSRQFWHSQFLLHLHHQLNTEGFPANLLTLELTESLAMENPERASLVMRAIQSAGIGLSIDDFGTGYSSLAYLKALPFDTLKIDRSFVKDIGVKDDDEAICKAVISLADTLGKRTIAEGVELQQQADFLTQQQCHFAQGFLYSQALAIDELEAFVAERTAS</sequence>
<dbReference type="Gene3D" id="3.30.70.270">
    <property type="match status" value="1"/>
</dbReference>
<dbReference type="CDD" id="cd01948">
    <property type="entry name" value="EAL"/>
    <property type="match status" value="1"/>
</dbReference>
<dbReference type="InterPro" id="IPR035965">
    <property type="entry name" value="PAS-like_dom_sf"/>
</dbReference>
<feature type="domain" description="PAS" evidence="3">
    <location>
        <begin position="319"/>
        <end position="366"/>
    </location>
</feature>
<dbReference type="Gene3D" id="3.20.20.450">
    <property type="entry name" value="EAL domain"/>
    <property type="match status" value="1"/>
</dbReference>
<evidence type="ECO:0000313" key="7">
    <source>
        <dbReference type="EMBL" id="ASP40031.1"/>
    </source>
</evidence>
<dbReference type="EMBL" id="CP022530">
    <property type="protein sequence ID" value="ASP40031.1"/>
    <property type="molecule type" value="Genomic_DNA"/>
</dbReference>
<feature type="coiled-coil region" evidence="2">
    <location>
        <begin position="39"/>
        <end position="92"/>
    </location>
</feature>
<dbReference type="NCBIfam" id="TIGR00254">
    <property type="entry name" value="GGDEF"/>
    <property type="match status" value="1"/>
</dbReference>
<protein>
    <recommendedName>
        <fullName evidence="9">GGDEF domain-containing protein</fullName>
    </recommendedName>
</protein>